<feature type="non-terminal residue" evidence="2">
    <location>
        <position position="1"/>
    </location>
</feature>
<evidence type="ECO:0000313" key="2">
    <source>
        <dbReference type="EMBL" id="CAH2064985.1"/>
    </source>
</evidence>
<sequence length="212" mass="23131">MYASNEEVALTLSSLDVGIIKTGTGVCPARPVHASKLPLNSVSGARGRKAFKLDPKRQPEAARPSKSANAGKRKTLLVQPFSKDRETKKPYLLETPTDLKRRPALLKTPEQPKRQKLQDISNSEKDQCMEASVPAEASERGSETAGNQTTGNHHCCCQRQCSPPEVREDSCHCTSKTVPLVLAPIMMPPSYGTLGVPYVIGQPMKLNKKVEI</sequence>
<accession>A0ABN8IUB8</accession>
<feature type="compositionally biased region" description="Basic and acidic residues" evidence="1">
    <location>
        <begin position="82"/>
        <end position="101"/>
    </location>
</feature>
<keyword evidence="3" id="KW-1185">Reference proteome</keyword>
<feature type="compositionally biased region" description="Basic and acidic residues" evidence="1">
    <location>
        <begin position="110"/>
        <end position="128"/>
    </location>
</feature>
<protein>
    <submittedName>
        <fullName evidence="2">Uncharacterized protein</fullName>
    </submittedName>
</protein>
<feature type="compositionally biased region" description="Basic and acidic residues" evidence="1">
    <location>
        <begin position="51"/>
        <end position="60"/>
    </location>
</feature>
<evidence type="ECO:0000256" key="1">
    <source>
        <dbReference type="SAM" id="MobiDB-lite"/>
    </source>
</evidence>
<reference evidence="2" key="1">
    <citation type="submission" date="2022-03" db="EMBL/GenBank/DDBJ databases">
        <authorList>
            <person name="Martin H S."/>
        </authorList>
    </citation>
    <scope>NUCLEOTIDE SEQUENCE</scope>
</reference>
<name>A0ABN8IUB8_9NEOP</name>
<gene>
    <name evidence="2" type="ORF">IPOD504_LOCUS12986</name>
</gene>
<feature type="region of interest" description="Disordered" evidence="1">
    <location>
        <begin position="50"/>
        <end position="154"/>
    </location>
</feature>
<proteinExistence type="predicted"/>
<dbReference type="EMBL" id="OW152842">
    <property type="protein sequence ID" value="CAH2064985.1"/>
    <property type="molecule type" value="Genomic_DNA"/>
</dbReference>
<organism evidence="2 3">
    <name type="scientific">Iphiclides podalirius</name>
    <name type="common">scarce swallowtail</name>
    <dbReference type="NCBI Taxonomy" id="110791"/>
    <lineage>
        <taxon>Eukaryota</taxon>
        <taxon>Metazoa</taxon>
        <taxon>Ecdysozoa</taxon>
        <taxon>Arthropoda</taxon>
        <taxon>Hexapoda</taxon>
        <taxon>Insecta</taxon>
        <taxon>Pterygota</taxon>
        <taxon>Neoptera</taxon>
        <taxon>Endopterygota</taxon>
        <taxon>Lepidoptera</taxon>
        <taxon>Glossata</taxon>
        <taxon>Ditrysia</taxon>
        <taxon>Papilionoidea</taxon>
        <taxon>Papilionidae</taxon>
        <taxon>Papilioninae</taxon>
        <taxon>Iphiclides</taxon>
    </lineage>
</organism>
<evidence type="ECO:0000313" key="3">
    <source>
        <dbReference type="Proteomes" id="UP000837857"/>
    </source>
</evidence>
<dbReference type="Proteomes" id="UP000837857">
    <property type="component" value="Chromosome 30"/>
</dbReference>